<protein>
    <submittedName>
        <fullName evidence="2">Uncharacterized protein</fullName>
    </submittedName>
</protein>
<feature type="transmembrane region" description="Helical" evidence="1">
    <location>
        <begin position="54"/>
        <end position="72"/>
    </location>
</feature>
<evidence type="ECO:0000313" key="3">
    <source>
        <dbReference type="Proteomes" id="UP001424741"/>
    </source>
</evidence>
<gene>
    <name evidence="2" type="ORF">Rhal01_02477</name>
</gene>
<reference evidence="2 3" key="1">
    <citation type="submission" date="2024-02" db="EMBL/GenBank/DDBJ databases">
        <title>Rubritalea halochordaticola NBRC 107102.</title>
        <authorList>
            <person name="Ichikawa N."/>
            <person name="Katano-Makiyama Y."/>
            <person name="Hidaka K."/>
        </authorList>
    </citation>
    <scope>NUCLEOTIDE SEQUENCE [LARGE SCALE GENOMIC DNA]</scope>
    <source>
        <strain evidence="2 3">NBRC 107102</strain>
    </source>
</reference>
<feature type="transmembrane region" description="Helical" evidence="1">
    <location>
        <begin position="78"/>
        <end position="96"/>
    </location>
</feature>
<dbReference type="RefSeq" id="WP_346188982.1">
    <property type="nucleotide sequence ID" value="NZ_BAABRL010000007.1"/>
</dbReference>
<proteinExistence type="predicted"/>
<comment type="caution">
    <text evidence="2">The sequence shown here is derived from an EMBL/GenBank/DDBJ whole genome shotgun (WGS) entry which is preliminary data.</text>
</comment>
<sequence length="107" mass="12542">MLTDVIITKCDNAPHTLFDWLYVSFNWVEAASWMGIAIFIAMRFFRERRTRLELVYALSFVAFGFTDVLEVYELTVGLLLVKALVLMSILVCRYHVLRAYTERKILL</sequence>
<feature type="transmembrane region" description="Helical" evidence="1">
    <location>
        <begin position="20"/>
        <end position="42"/>
    </location>
</feature>
<dbReference type="EMBL" id="BAABRL010000007">
    <property type="protein sequence ID" value="GAA5496294.1"/>
    <property type="molecule type" value="Genomic_DNA"/>
</dbReference>
<organism evidence="2 3">
    <name type="scientific">Rubritalea halochordaticola</name>
    <dbReference type="NCBI Taxonomy" id="714537"/>
    <lineage>
        <taxon>Bacteria</taxon>
        <taxon>Pseudomonadati</taxon>
        <taxon>Verrucomicrobiota</taxon>
        <taxon>Verrucomicrobiia</taxon>
        <taxon>Verrucomicrobiales</taxon>
        <taxon>Rubritaleaceae</taxon>
        <taxon>Rubritalea</taxon>
    </lineage>
</organism>
<evidence type="ECO:0000256" key="1">
    <source>
        <dbReference type="SAM" id="Phobius"/>
    </source>
</evidence>
<keyword evidence="1" id="KW-1133">Transmembrane helix</keyword>
<accession>A0ABP9V3X8</accession>
<dbReference type="Proteomes" id="UP001424741">
    <property type="component" value="Unassembled WGS sequence"/>
</dbReference>
<name>A0ABP9V3X8_9BACT</name>
<evidence type="ECO:0000313" key="2">
    <source>
        <dbReference type="EMBL" id="GAA5496294.1"/>
    </source>
</evidence>
<keyword evidence="1" id="KW-0812">Transmembrane</keyword>
<keyword evidence="1" id="KW-0472">Membrane</keyword>
<keyword evidence="3" id="KW-1185">Reference proteome</keyword>